<protein>
    <submittedName>
        <fullName evidence="2">Uncharacterized protein</fullName>
    </submittedName>
</protein>
<feature type="compositionally biased region" description="Polar residues" evidence="1">
    <location>
        <begin position="14"/>
        <end position="29"/>
    </location>
</feature>
<organism evidence="2 3">
    <name type="scientific">Rubroshorea leprosula</name>
    <dbReference type="NCBI Taxonomy" id="152421"/>
    <lineage>
        <taxon>Eukaryota</taxon>
        <taxon>Viridiplantae</taxon>
        <taxon>Streptophyta</taxon>
        <taxon>Embryophyta</taxon>
        <taxon>Tracheophyta</taxon>
        <taxon>Spermatophyta</taxon>
        <taxon>Magnoliopsida</taxon>
        <taxon>eudicotyledons</taxon>
        <taxon>Gunneridae</taxon>
        <taxon>Pentapetalae</taxon>
        <taxon>rosids</taxon>
        <taxon>malvids</taxon>
        <taxon>Malvales</taxon>
        <taxon>Dipterocarpaceae</taxon>
        <taxon>Rubroshorea</taxon>
    </lineage>
</organism>
<dbReference type="AlphaFoldDB" id="A0AAV5IS85"/>
<dbReference type="Proteomes" id="UP001054252">
    <property type="component" value="Unassembled WGS sequence"/>
</dbReference>
<dbReference type="EMBL" id="BPVZ01000019">
    <property type="protein sequence ID" value="GKV02651.1"/>
    <property type="molecule type" value="Genomic_DNA"/>
</dbReference>
<proteinExistence type="predicted"/>
<comment type="caution">
    <text evidence="2">The sequence shown here is derived from an EMBL/GenBank/DDBJ whole genome shotgun (WGS) entry which is preliminary data.</text>
</comment>
<sequence>MFLSSLIPVRTKPSRPQVQDSSHVQTPTMMVSIGPHLGEKQ</sequence>
<feature type="region of interest" description="Disordered" evidence="1">
    <location>
        <begin position="1"/>
        <end position="41"/>
    </location>
</feature>
<evidence type="ECO:0000256" key="1">
    <source>
        <dbReference type="SAM" id="MobiDB-lite"/>
    </source>
</evidence>
<reference evidence="2 3" key="1">
    <citation type="journal article" date="2021" name="Commun. Biol.">
        <title>The genome of Shorea leprosula (Dipterocarpaceae) highlights the ecological relevance of drought in aseasonal tropical rainforests.</title>
        <authorList>
            <person name="Ng K.K.S."/>
            <person name="Kobayashi M.J."/>
            <person name="Fawcett J.A."/>
            <person name="Hatakeyama M."/>
            <person name="Paape T."/>
            <person name="Ng C.H."/>
            <person name="Ang C.C."/>
            <person name="Tnah L.H."/>
            <person name="Lee C.T."/>
            <person name="Nishiyama T."/>
            <person name="Sese J."/>
            <person name="O'Brien M.J."/>
            <person name="Copetti D."/>
            <person name="Mohd Noor M.I."/>
            <person name="Ong R.C."/>
            <person name="Putra M."/>
            <person name="Sireger I.Z."/>
            <person name="Indrioko S."/>
            <person name="Kosugi Y."/>
            <person name="Izuno A."/>
            <person name="Isagi Y."/>
            <person name="Lee S.L."/>
            <person name="Shimizu K.K."/>
        </authorList>
    </citation>
    <scope>NUCLEOTIDE SEQUENCE [LARGE SCALE GENOMIC DNA]</scope>
    <source>
        <strain evidence="2">214</strain>
    </source>
</reference>
<evidence type="ECO:0000313" key="3">
    <source>
        <dbReference type="Proteomes" id="UP001054252"/>
    </source>
</evidence>
<keyword evidence="3" id="KW-1185">Reference proteome</keyword>
<evidence type="ECO:0000313" key="2">
    <source>
        <dbReference type="EMBL" id="GKV02651.1"/>
    </source>
</evidence>
<name>A0AAV5IS85_9ROSI</name>
<gene>
    <name evidence="2" type="ORF">SLEP1_g15053</name>
</gene>
<accession>A0AAV5IS85</accession>